<proteinExistence type="inferred from homology"/>
<gene>
    <name evidence="13" type="primary">sdaAA</name>
    <name evidence="13" type="ORF">KUA55_12650</name>
</gene>
<evidence type="ECO:0000256" key="5">
    <source>
        <dbReference type="ARBA" id="ARBA00022485"/>
    </source>
</evidence>
<evidence type="ECO:0000256" key="7">
    <source>
        <dbReference type="ARBA" id="ARBA00023004"/>
    </source>
</evidence>
<dbReference type="Pfam" id="PF03313">
    <property type="entry name" value="SDH_alpha"/>
    <property type="match status" value="1"/>
</dbReference>
<evidence type="ECO:0000256" key="9">
    <source>
        <dbReference type="ARBA" id="ARBA00023239"/>
    </source>
</evidence>
<evidence type="ECO:0000256" key="4">
    <source>
        <dbReference type="ARBA" id="ARBA00022432"/>
    </source>
</evidence>
<comment type="pathway">
    <text evidence="2">Carbohydrate biosynthesis; gluconeogenesis.</text>
</comment>
<evidence type="ECO:0000256" key="11">
    <source>
        <dbReference type="RuleBase" id="RU366059"/>
    </source>
</evidence>
<keyword evidence="8 11" id="KW-0411">Iron-sulfur</keyword>
<sequence>MFYTIQELVEQSKDYSSVGELMIQTEMELTDRTREEIIGLMERNLEVMENSIDEGIAGVKSVTGITGGDAKKMNDYIESGKFMSGDTILRAVRNGIATNEVNAKMGLICATPTAGSAGVLPGVLMAARDKLNLNHEEQLDFLFTAGAFGLVMANNASISGAEGGCQAEVGSASAMAAAALVTANGGSPETASNALAITLKNVMGLICDPVAGLVEVPCVKRNAMGASQAFISADMALAGIRSVIPPDEVVEAMYQVGRAMPQIFKETAEGGVATTPTGLRLKRQVYGEEKETQPV</sequence>
<dbReference type="InterPro" id="IPR051318">
    <property type="entry name" value="Fe-S_L-Ser"/>
</dbReference>
<evidence type="ECO:0000256" key="2">
    <source>
        <dbReference type="ARBA" id="ARBA00004742"/>
    </source>
</evidence>
<dbReference type="Proteomes" id="UP000774130">
    <property type="component" value="Unassembled WGS sequence"/>
</dbReference>
<keyword evidence="4 11" id="KW-0312">Gluconeogenesis</keyword>
<dbReference type="NCBIfam" id="TIGR00718">
    <property type="entry name" value="sda_alpha"/>
    <property type="match status" value="1"/>
</dbReference>
<keyword evidence="14" id="KW-1185">Reference proteome</keyword>
<keyword evidence="6 11" id="KW-0479">Metal-binding</keyword>
<protein>
    <recommendedName>
        <fullName evidence="11">L-serine dehydratase</fullName>
        <ecNumber evidence="11">4.3.1.17</ecNumber>
    </recommendedName>
</protein>
<comment type="catalytic activity">
    <reaction evidence="10 11">
        <text>L-serine = pyruvate + NH4(+)</text>
        <dbReference type="Rhea" id="RHEA:19169"/>
        <dbReference type="ChEBI" id="CHEBI:15361"/>
        <dbReference type="ChEBI" id="CHEBI:28938"/>
        <dbReference type="ChEBI" id="CHEBI:33384"/>
        <dbReference type="EC" id="4.3.1.17"/>
    </reaction>
</comment>
<keyword evidence="5 11" id="KW-0004">4Fe-4S</keyword>
<dbReference type="EC" id="4.3.1.17" evidence="11"/>
<keyword evidence="9 11" id="KW-0456">Lyase</keyword>
<dbReference type="RefSeq" id="WP_218326745.1">
    <property type="nucleotide sequence ID" value="NZ_JAHUZB010000005.1"/>
</dbReference>
<evidence type="ECO:0000313" key="13">
    <source>
        <dbReference type="EMBL" id="MBV7391530.1"/>
    </source>
</evidence>
<feature type="domain" description="Serine dehydratase-like alpha subunit" evidence="12">
    <location>
        <begin position="17"/>
        <end position="273"/>
    </location>
</feature>
<comment type="similarity">
    <text evidence="3 11">Belongs to the iron-sulfur dependent L-serine dehydratase family.</text>
</comment>
<dbReference type="GO" id="GO:0003941">
    <property type="term" value="F:L-serine ammonia-lyase activity"/>
    <property type="evidence" value="ECO:0007669"/>
    <property type="project" value="UniProtKB-EC"/>
</dbReference>
<dbReference type="PANTHER" id="PTHR30182:SF1">
    <property type="entry name" value="L-SERINE DEHYDRATASE 1"/>
    <property type="match status" value="1"/>
</dbReference>
<dbReference type="EMBL" id="JAHUZB010000005">
    <property type="protein sequence ID" value="MBV7391530.1"/>
    <property type="molecule type" value="Genomic_DNA"/>
</dbReference>
<reference evidence="13 14" key="1">
    <citation type="submission" date="2021-06" db="EMBL/GenBank/DDBJ databases">
        <title>Enterococcus alishanensis sp. nov., a novel lactic acid bacterium isolated from fresh coffee beans.</title>
        <authorList>
            <person name="Chen Y.-S."/>
        </authorList>
    </citation>
    <scope>NUCLEOTIDE SEQUENCE [LARGE SCALE GENOMIC DNA]</scope>
    <source>
        <strain evidence="13 14">ALS3</strain>
    </source>
</reference>
<evidence type="ECO:0000256" key="1">
    <source>
        <dbReference type="ARBA" id="ARBA00001966"/>
    </source>
</evidence>
<evidence type="ECO:0000259" key="12">
    <source>
        <dbReference type="Pfam" id="PF03313"/>
    </source>
</evidence>
<evidence type="ECO:0000256" key="3">
    <source>
        <dbReference type="ARBA" id="ARBA00008636"/>
    </source>
</evidence>
<dbReference type="InterPro" id="IPR005130">
    <property type="entry name" value="Ser_deHydtase-like_asu"/>
</dbReference>
<dbReference type="PANTHER" id="PTHR30182">
    <property type="entry name" value="L-SERINE DEHYDRATASE"/>
    <property type="match status" value="1"/>
</dbReference>
<comment type="caution">
    <text evidence="13">The sequence shown here is derived from an EMBL/GenBank/DDBJ whole genome shotgun (WGS) entry which is preliminary data.</text>
</comment>
<evidence type="ECO:0000313" key="14">
    <source>
        <dbReference type="Proteomes" id="UP000774130"/>
    </source>
</evidence>
<organism evidence="13 14">
    <name type="scientific">Enterococcus alishanensis</name>
    <dbReference type="NCBI Taxonomy" id="1303817"/>
    <lineage>
        <taxon>Bacteria</taxon>
        <taxon>Bacillati</taxon>
        <taxon>Bacillota</taxon>
        <taxon>Bacilli</taxon>
        <taxon>Lactobacillales</taxon>
        <taxon>Enterococcaceae</taxon>
        <taxon>Enterococcus</taxon>
    </lineage>
</organism>
<accession>A0ABS6TFA9</accession>
<comment type="cofactor">
    <cofactor evidence="1 11">
        <name>[4Fe-4S] cluster</name>
        <dbReference type="ChEBI" id="CHEBI:49883"/>
    </cofactor>
</comment>
<evidence type="ECO:0000256" key="10">
    <source>
        <dbReference type="ARBA" id="ARBA00049406"/>
    </source>
</evidence>
<name>A0ABS6TFA9_9ENTE</name>
<evidence type="ECO:0000256" key="6">
    <source>
        <dbReference type="ARBA" id="ARBA00022723"/>
    </source>
</evidence>
<evidence type="ECO:0000256" key="8">
    <source>
        <dbReference type="ARBA" id="ARBA00023014"/>
    </source>
</evidence>
<dbReference type="InterPro" id="IPR004642">
    <property type="entry name" value="Ser_deHydtase_asu"/>
</dbReference>
<keyword evidence="7 11" id="KW-0408">Iron</keyword>